<evidence type="ECO:0000256" key="1">
    <source>
        <dbReference type="SAM" id="MobiDB-lite"/>
    </source>
</evidence>
<feature type="region of interest" description="Disordered" evidence="1">
    <location>
        <begin position="1"/>
        <end position="49"/>
    </location>
</feature>
<dbReference type="OrthoDB" id="2756014at2759"/>
<sequence>MVKSRSKGKGVSRKIKRYTLEPTRPGSGSSTIVSQKAFSPQGLVDEKEKTQRRIDQVLTGLGDRAIEQIRNLNARADQTAGDSPMDDNHHELQEAGDAMDVDNAGDVDADEATGDVLYALRDFMGTRYAHDFFFTFVY</sequence>
<dbReference type="GeneID" id="19412476"/>
<evidence type="ECO:0000313" key="2">
    <source>
        <dbReference type="EMBL" id="EIW51109.1"/>
    </source>
</evidence>
<feature type="compositionally biased region" description="Basic residues" evidence="1">
    <location>
        <begin position="1"/>
        <end position="17"/>
    </location>
</feature>
<reference evidence="3" key="1">
    <citation type="journal article" date="2012" name="Science">
        <title>The Paleozoic origin of enzymatic lignin decomposition reconstructed from 31 fungal genomes.</title>
        <authorList>
            <person name="Floudas D."/>
            <person name="Binder M."/>
            <person name="Riley R."/>
            <person name="Barry K."/>
            <person name="Blanchette R.A."/>
            <person name="Henrissat B."/>
            <person name="Martinez A.T."/>
            <person name="Otillar R."/>
            <person name="Spatafora J.W."/>
            <person name="Yadav J.S."/>
            <person name="Aerts A."/>
            <person name="Benoit I."/>
            <person name="Boyd A."/>
            <person name="Carlson A."/>
            <person name="Copeland A."/>
            <person name="Coutinho P.M."/>
            <person name="de Vries R.P."/>
            <person name="Ferreira P."/>
            <person name="Findley K."/>
            <person name="Foster B."/>
            <person name="Gaskell J."/>
            <person name="Glotzer D."/>
            <person name="Gorecki P."/>
            <person name="Heitman J."/>
            <person name="Hesse C."/>
            <person name="Hori C."/>
            <person name="Igarashi K."/>
            <person name="Jurgens J.A."/>
            <person name="Kallen N."/>
            <person name="Kersten P."/>
            <person name="Kohler A."/>
            <person name="Kuees U."/>
            <person name="Kumar T.K.A."/>
            <person name="Kuo A."/>
            <person name="LaButti K."/>
            <person name="Larrondo L.F."/>
            <person name="Lindquist E."/>
            <person name="Ling A."/>
            <person name="Lombard V."/>
            <person name="Lucas S."/>
            <person name="Lundell T."/>
            <person name="Martin R."/>
            <person name="McLaughlin D.J."/>
            <person name="Morgenstern I."/>
            <person name="Morin E."/>
            <person name="Murat C."/>
            <person name="Nagy L.G."/>
            <person name="Nolan M."/>
            <person name="Ohm R.A."/>
            <person name="Patyshakuliyeva A."/>
            <person name="Rokas A."/>
            <person name="Ruiz-Duenas F.J."/>
            <person name="Sabat G."/>
            <person name="Salamov A."/>
            <person name="Samejima M."/>
            <person name="Schmutz J."/>
            <person name="Slot J.C."/>
            <person name="St John F."/>
            <person name="Stenlid J."/>
            <person name="Sun H."/>
            <person name="Sun S."/>
            <person name="Syed K."/>
            <person name="Tsang A."/>
            <person name="Wiebenga A."/>
            <person name="Young D."/>
            <person name="Pisabarro A."/>
            <person name="Eastwood D.C."/>
            <person name="Martin F."/>
            <person name="Cullen D."/>
            <person name="Grigoriev I.V."/>
            <person name="Hibbett D.S."/>
        </authorList>
    </citation>
    <scope>NUCLEOTIDE SEQUENCE [LARGE SCALE GENOMIC DNA]</scope>
    <source>
        <strain evidence="3">FP-101664</strain>
    </source>
</reference>
<dbReference type="Proteomes" id="UP000054317">
    <property type="component" value="Unassembled WGS sequence"/>
</dbReference>
<dbReference type="EMBL" id="JH712057">
    <property type="protein sequence ID" value="EIW51109.1"/>
    <property type="molecule type" value="Genomic_DNA"/>
</dbReference>
<protein>
    <submittedName>
        <fullName evidence="2">Uncharacterized protein</fullName>
    </submittedName>
</protein>
<gene>
    <name evidence="2" type="ORF">TRAVEDRAFT_25178</name>
</gene>
<evidence type="ECO:0000313" key="3">
    <source>
        <dbReference type="Proteomes" id="UP000054317"/>
    </source>
</evidence>
<organism evidence="2 3">
    <name type="scientific">Trametes versicolor (strain FP-101664)</name>
    <name type="common">White-rot fungus</name>
    <name type="synonym">Coriolus versicolor</name>
    <dbReference type="NCBI Taxonomy" id="717944"/>
    <lineage>
        <taxon>Eukaryota</taxon>
        <taxon>Fungi</taxon>
        <taxon>Dikarya</taxon>
        <taxon>Basidiomycota</taxon>
        <taxon>Agaricomycotina</taxon>
        <taxon>Agaricomycetes</taxon>
        <taxon>Polyporales</taxon>
        <taxon>Polyporaceae</taxon>
        <taxon>Trametes</taxon>
    </lineage>
</organism>
<name>R7S834_TRAVS</name>
<dbReference type="RefSeq" id="XP_008046006.1">
    <property type="nucleotide sequence ID" value="XM_008047815.1"/>
</dbReference>
<keyword evidence="3" id="KW-1185">Reference proteome</keyword>
<dbReference type="AlphaFoldDB" id="R7S834"/>
<dbReference type="KEGG" id="tvs:TRAVEDRAFT_25178"/>
<feature type="compositionally biased region" description="Polar residues" evidence="1">
    <location>
        <begin position="26"/>
        <end position="38"/>
    </location>
</feature>
<accession>R7S834</accession>
<proteinExistence type="predicted"/>